<organism evidence="1 2">
    <name type="scientific">Gordonia otitidis (strain DSM 44809 / CCUG 52243 / JCM 12355 / NBRC 100426 / IFM 10032)</name>
    <dbReference type="NCBI Taxonomy" id="1108044"/>
    <lineage>
        <taxon>Bacteria</taxon>
        <taxon>Bacillati</taxon>
        <taxon>Actinomycetota</taxon>
        <taxon>Actinomycetes</taxon>
        <taxon>Mycobacteriales</taxon>
        <taxon>Gordoniaceae</taxon>
        <taxon>Gordonia</taxon>
    </lineage>
</organism>
<gene>
    <name evidence="1" type="ORF">GOOTI_100_00030</name>
</gene>
<evidence type="ECO:0000313" key="1">
    <source>
        <dbReference type="EMBL" id="GAB34281.1"/>
    </source>
</evidence>
<dbReference type="RefSeq" id="WP_007238520.1">
    <property type="nucleotide sequence ID" value="NZ_BAFB01000100.1"/>
</dbReference>
<dbReference type="AlphaFoldDB" id="H5TLC3"/>
<proteinExistence type="predicted"/>
<keyword evidence="2" id="KW-1185">Reference proteome</keyword>
<dbReference type="EMBL" id="BAFB01000100">
    <property type="protein sequence ID" value="GAB34281.1"/>
    <property type="molecule type" value="Genomic_DNA"/>
</dbReference>
<dbReference type="Proteomes" id="UP000005038">
    <property type="component" value="Unassembled WGS sequence"/>
</dbReference>
<name>H5TLC3_GORO1</name>
<comment type="caution">
    <text evidence="1">The sequence shown here is derived from an EMBL/GenBank/DDBJ whole genome shotgun (WGS) entry which is preliminary data.</text>
</comment>
<protein>
    <submittedName>
        <fullName evidence="1">Uncharacterized protein</fullName>
    </submittedName>
</protein>
<evidence type="ECO:0000313" key="2">
    <source>
        <dbReference type="Proteomes" id="UP000005038"/>
    </source>
</evidence>
<reference evidence="1" key="1">
    <citation type="submission" date="2012-02" db="EMBL/GenBank/DDBJ databases">
        <title>Whole genome shotgun sequence of Gordonia otitidis NBRC 100426.</title>
        <authorList>
            <person name="Yoshida I."/>
            <person name="Hosoyama A."/>
            <person name="Tsuchikane K."/>
            <person name="Katsumata H."/>
            <person name="Yamazaki S."/>
            <person name="Fujita N."/>
        </authorList>
    </citation>
    <scope>NUCLEOTIDE SEQUENCE [LARGE SCALE GENOMIC DNA]</scope>
    <source>
        <strain evidence="1">NBRC 100426</strain>
    </source>
</reference>
<accession>H5TLC3</accession>
<sequence>MTVSVARFQATHFCISPRESLSSTGLRPDAGVFVVSCSAETSVAVSELVPPAVATGLAGPDHAHGADVDKFCDSVFSRLEKREPVVGFGPTDTPDFHDRLHAEHERFLVGAQRFPTARF</sequence>